<evidence type="ECO:0000256" key="2">
    <source>
        <dbReference type="ARBA" id="ARBA00023235"/>
    </source>
</evidence>
<comment type="caution">
    <text evidence="11">The sequence shown here is derived from an EMBL/GenBank/DDBJ whole genome shotgun (WGS) entry which is preliminary data.</text>
</comment>
<dbReference type="GO" id="GO:0000455">
    <property type="term" value="P:enzyme-directed rRNA pseudouridine synthesis"/>
    <property type="evidence" value="ECO:0007669"/>
    <property type="project" value="TreeGrafter"/>
</dbReference>
<evidence type="ECO:0000256" key="6">
    <source>
        <dbReference type="ARBA" id="ARBA00040675"/>
    </source>
</evidence>
<organism evidence="11 12">
    <name type="scientific">Pseudomonas flexibilis</name>
    <dbReference type="NCBI Taxonomy" id="706570"/>
    <lineage>
        <taxon>Bacteria</taxon>
        <taxon>Pseudomonadati</taxon>
        <taxon>Pseudomonadota</taxon>
        <taxon>Gammaproteobacteria</taxon>
        <taxon>Pseudomonadales</taxon>
        <taxon>Pseudomonadaceae</taxon>
        <taxon>Pseudomonas</taxon>
    </lineage>
</organism>
<evidence type="ECO:0000259" key="10">
    <source>
        <dbReference type="Pfam" id="PF00849"/>
    </source>
</evidence>
<keyword evidence="12" id="KW-1185">Reference proteome</keyword>
<dbReference type="InterPro" id="IPR020103">
    <property type="entry name" value="PsdUridine_synth_cat_dom_sf"/>
</dbReference>
<dbReference type="EMBL" id="JTAK01000001">
    <property type="protein sequence ID" value="KHO66533.1"/>
    <property type="molecule type" value="Genomic_DNA"/>
</dbReference>
<dbReference type="SUPFAM" id="SSF55120">
    <property type="entry name" value="Pseudouridine synthase"/>
    <property type="match status" value="1"/>
</dbReference>
<dbReference type="RefSeq" id="WP_039605872.1">
    <property type="nucleotide sequence ID" value="NZ_FMUP01000005.1"/>
</dbReference>
<dbReference type="OrthoDB" id="9807829at2"/>
<dbReference type="PANTHER" id="PTHR21600:SF56">
    <property type="entry name" value="TRNA PSEUDOURIDINE SYNTHASE C"/>
    <property type="match status" value="1"/>
</dbReference>
<name>A0A0B3BPV2_9PSED</name>
<dbReference type="STRING" id="706570.PT85_02950"/>
<evidence type="ECO:0000256" key="7">
    <source>
        <dbReference type="ARBA" id="ARBA00041803"/>
    </source>
</evidence>
<dbReference type="GO" id="GO:0160149">
    <property type="term" value="F:tRNA pseudouridine(65) synthase activity"/>
    <property type="evidence" value="ECO:0007669"/>
    <property type="project" value="UniProtKB-EC"/>
</dbReference>
<dbReference type="Gene3D" id="3.30.2350.10">
    <property type="entry name" value="Pseudouridine synthase"/>
    <property type="match status" value="1"/>
</dbReference>
<keyword evidence="2" id="KW-0413">Isomerase</keyword>
<dbReference type="AlphaFoldDB" id="A0A0B3BPV2"/>
<comment type="catalytic activity">
    <reaction evidence="3">
        <text>uridine(65) in tRNA = pseudouridine(65) in tRNA</text>
        <dbReference type="Rhea" id="RHEA:42536"/>
        <dbReference type="Rhea" id="RHEA-COMP:10103"/>
        <dbReference type="Rhea" id="RHEA-COMP:10104"/>
        <dbReference type="ChEBI" id="CHEBI:65314"/>
        <dbReference type="ChEBI" id="CHEBI:65315"/>
        <dbReference type="EC" id="5.4.99.26"/>
    </reaction>
</comment>
<dbReference type="InterPro" id="IPR006224">
    <property type="entry name" value="PsdUridine_synth_RluA-like_CS"/>
</dbReference>
<evidence type="ECO:0000256" key="3">
    <source>
        <dbReference type="ARBA" id="ARBA00036607"/>
    </source>
</evidence>
<accession>A0A0B3BPV2</accession>
<dbReference type="InterPro" id="IPR050188">
    <property type="entry name" value="RluA_PseudoU_synthase"/>
</dbReference>
<evidence type="ECO:0000313" key="12">
    <source>
        <dbReference type="Proteomes" id="UP000030980"/>
    </source>
</evidence>
<evidence type="ECO:0000256" key="1">
    <source>
        <dbReference type="ARBA" id="ARBA00022694"/>
    </source>
</evidence>
<protein>
    <recommendedName>
        <fullName evidence="6">tRNA pseudouridine synthase C</fullName>
        <ecNumber evidence="5">5.4.99.26</ecNumber>
    </recommendedName>
    <alternativeName>
        <fullName evidence="8">tRNA pseudouridine(65) synthase</fullName>
    </alternativeName>
    <alternativeName>
        <fullName evidence="9">tRNA pseudouridylate synthase C</fullName>
    </alternativeName>
    <alternativeName>
        <fullName evidence="7">tRNA-uridine isomerase C</fullName>
    </alternativeName>
</protein>
<dbReference type="EC" id="5.4.99.26" evidence="5"/>
<dbReference type="InterPro" id="IPR006145">
    <property type="entry name" value="PsdUridine_synth_RsuA/RluA"/>
</dbReference>
<evidence type="ECO:0000256" key="9">
    <source>
        <dbReference type="ARBA" id="ARBA00043049"/>
    </source>
</evidence>
<comment type="function">
    <text evidence="4">Responsible for synthesis of pseudouridine from uracil-65 in transfer RNAs.</text>
</comment>
<dbReference type="PANTHER" id="PTHR21600">
    <property type="entry name" value="MITOCHONDRIAL RNA PSEUDOURIDINE SYNTHASE"/>
    <property type="match status" value="1"/>
</dbReference>
<dbReference type="PROSITE" id="PS01129">
    <property type="entry name" value="PSI_RLU"/>
    <property type="match status" value="1"/>
</dbReference>
<evidence type="ECO:0000313" key="11">
    <source>
        <dbReference type="EMBL" id="KHO66533.1"/>
    </source>
</evidence>
<dbReference type="Pfam" id="PF00849">
    <property type="entry name" value="PseudoU_synth_2"/>
    <property type="match status" value="1"/>
</dbReference>
<dbReference type="Proteomes" id="UP000030980">
    <property type="component" value="Unassembled WGS sequence"/>
</dbReference>
<dbReference type="GO" id="GO:0008033">
    <property type="term" value="P:tRNA processing"/>
    <property type="evidence" value="ECO:0007669"/>
    <property type="project" value="UniProtKB-KW"/>
</dbReference>
<evidence type="ECO:0000256" key="8">
    <source>
        <dbReference type="ARBA" id="ARBA00041975"/>
    </source>
</evidence>
<evidence type="ECO:0000256" key="4">
    <source>
        <dbReference type="ARBA" id="ARBA00037670"/>
    </source>
</evidence>
<feature type="domain" description="Pseudouridine synthase RsuA/RluA-like" evidence="10">
    <location>
        <begin position="15"/>
        <end position="173"/>
    </location>
</feature>
<gene>
    <name evidence="11" type="ORF">PT85_02950</name>
</gene>
<sequence length="248" mass="28283">MTDNPLTELYRDDWLLAVHKPAGLLVHRSPIDKHETEFALQYARELNGGEHVYAVHRLDRPTSGLLLFARDPHTASLLGQAMMANAVHKTYRALVRGWPPESGLIDHALKEHPVDKRLKDEPQPVRDAQTRYSRLATTQLEVEIEGFPTSRYSLLQLHPLTGRKHQLRRHMQHLSHPIIGDTNYGRTRHNHYFAQRFGYSRLMLAATELHFTHPVTGEAMHLQAEPSEDFQQVVRGIFEEGAAGPIAP</sequence>
<keyword evidence="1" id="KW-0819">tRNA processing</keyword>
<evidence type="ECO:0000256" key="5">
    <source>
        <dbReference type="ARBA" id="ARBA00038943"/>
    </source>
</evidence>
<reference evidence="11 12" key="1">
    <citation type="submission" date="2014-11" db="EMBL/GenBank/DDBJ databases">
        <title>Genome sequence of Pseudomonas tuomuerensis JCM 14085.</title>
        <authorList>
            <person name="Shin S.-K."/>
            <person name="Yi H."/>
        </authorList>
    </citation>
    <scope>NUCLEOTIDE SEQUENCE [LARGE SCALE GENOMIC DNA]</scope>
    <source>
        <strain evidence="11 12">JCM 14085</strain>
    </source>
</reference>
<dbReference type="GO" id="GO:0003723">
    <property type="term" value="F:RNA binding"/>
    <property type="evidence" value="ECO:0007669"/>
    <property type="project" value="InterPro"/>
</dbReference>
<proteinExistence type="predicted"/>